<protein>
    <submittedName>
        <fullName evidence="2">Uncharacterized protein</fullName>
    </submittedName>
</protein>
<dbReference type="EMBL" id="BRXX01000199">
    <property type="protein sequence ID" value="GMH97386.1"/>
    <property type="molecule type" value="Genomic_DNA"/>
</dbReference>
<comment type="caution">
    <text evidence="2">The sequence shown here is derived from an EMBL/GenBank/DDBJ whole genome shotgun (WGS) entry which is preliminary data.</text>
</comment>
<accession>A0A9W7BVZ7</accession>
<reference evidence="3" key="1">
    <citation type="journal article" date="2023" name="Commun. Biol.">
        <title>Genome analysis of Parmales, the sister group of diatoms, reveals the evolutionary specialization of diatoms from phago-mixotrophs to photoautotrophs.</title>
        <authorList>
            <person name="Ban H."/>
            <person name="Sato S."/>
            <person name="Yoshikawa S."/>
            <person name="Yamada K."/>
            <person name="Nakamura Y."/>
            <person name="Ichinomiya M."/>
            <person name="Sato N."/>
            <person name="Blanc-Mathieu R."/>
            <person name="Endo H."/>
            <person name="Kuwata A."/>
            <person name="Ogata H."/>
        </authorList>
    </citation>
    <scope>NUCLEOTIDE SEQUENCE [LARGE SCALE GENOMIC DNA]</scope>
    <source>
        <strain evidence="3">NIES 3699</strain>
    </source>
</reference>
<keyword evidence="3" id="KW-1185">Reference proteome</keyword>
<name>A0A9W7BVZ7_9STRA</name>
<evidence type="ECO:0000313" key="3">
    <source>
        <dbReference type="Proteomes" id="UP001165160"/>
    </source>
</evidence>
<evidence type="ECO:0000256" key="1">
    <source>
        <dbReference type="SAM" id="MobiDB-lite"/>
    </source>
</evidence>
<dbReference type="AlphaFoldDB" id="A0A9W7BVZ7"/>
<proteinExistence type="predicted"/>
<feature type="region of interest" description="Disordered" evidence="1">
    <location>
        <begin position="244"/>
        <end position="271"/>
    </location>
</feature>
<dbReference type="Proteomes" id="UP001165160">
    <property type="component" value="Unassembled WGS sequence"/>
</dbReference>
<organism evidence="2 3">
    <name type="scientific">Triparma verrucosa</name>
    <dbReference type="NCBI Taxonomy" id="1606542"/>
    <lineage>
        <taxon>Eukaryota</taxon>
        <taxon>Sar</taxon>
        <taxon>Stramenopiles</taxon>
        <taxon>Ochrophyta</taxon>
        <taxon>Bolidophyceae</taxon>
        <taxon>Parmales</taxon>
        <taxon>Triparmaceae</taxon>
        <taxon>Triparma</taxon>
    </lineage>
</organism>
<gene>
    <name evidence="2" type="ORF">TrVE_jg7664</name>
</gene>
<evidence type="ECO:0000313" key="2">
    <source>
        <dbReference type="EMBL" id="GMH97386.1"/>
    </source>
</evidence>
<sequence length="271" mass="29148">MISRNDFLATAATTLLTTVKVSSSSQYDALPKPYEHLSSERISQIFNNVDAYAVCQKNGVGDYKLYSGILPTRLHAEAVLDAARRDNPGDSFFLADGSFGDCYFKAQEKGIEITPDPKEVKAAKELLKGVKPSELPSGKTALTGAVPLFFDERVRLSSGSSERLLLFFCLADLESMFGSRGGCRPRVTDLQSVATELAAGGPSDYTRVAFRGNVATRNGGFEGIEIDIIDLIDSPEKIPEKIKQQKKDMEGGGGVGGVGDILMLGSRPNQA</sequence>